<organism evidence="6 7">
    <name type="scientific">Rhodococcus opacus</name>
    <name type="common">Nocardia opaca</name>
    <dbReference type="NCBI Taxonomy" id="37919"/>
    <lineage>
        <taxon>Bacteria</taxon>
        <taxon>Bacillati</taxon>
        <taxon>Actinomycetota</taxon>
        <taxon>Actinomycetes</taxon>
        <taxon>Mycobacteriales</taxon>
        <taxon>Nocardiaceae</taxon>
        <taxon>Rhodococcus</taxon>
    </lineage>
</organism>
<dbReference type="InterPro" id="IPR016181">
    <property type="entry name" value="Acyl_CoA_acyltransferase"/>
</dbReference>
<gene>
    <name evidence="4" type="primary">mshD</name>
    <name evidence="6" type="ORF">EP51_16980</name>
</gene>
<keyword evidence="2 4" id="KW-0677">Repeat</keyword>
<comment type="catalytic activity">
    <reaction evidence="4">
        <text>1D-myo-inositol 2-(L-cysteinylamino)-2-deoxy-alpha-D-glucopyranoside + acetyl-CoA = mycothiol + CoA + H(+)</text>
        <dbReference type="Rhea" id="RHEA:26172"/>
        <dbReference type="ChEBI" id="CHEBI:15378"/>
        <dbReference type="ChEBI" id="CHEBI:16768"/>
        <dbReference type="ChEBI" id="CHEBI:57287"/>
        <dbReference type="ChEBI" id="CHEBI:57288"/>
        <dbReference type="ChEBI" id="CHEBI:58887"/>
        <dbReference type="EC" id="2.3.1.189"/>
    </reaction>
</comment>
<dbReference type="GO" id="GO:0008999">
    <property type="term" value="F:protein-N-terminal-alanine acetyltransferase activity"/>
    <property type="evidence" value="ECO:0007669"/>
    <property type="project" value="TreeGrafter"/>
</dbReference>
<dbReference type="RefSeq" id="WP_128639917.1">
    <property type="nucleotide sequence ID" value="NZ_CP008947.1"/>
</dbReference>
<feature type="binding site" evidence="4">
    <location>
        <begin position="249"/>
        <end position="255"/>
    </location>
    <ligand>
        <name>acetyl-CoA</name>
        <dbReference type="ChEBI" id="CHEBI:57288"/>
        <label>2</label>
    </ligand>
</feature>
<dbReference type="SUPFAM" id="SSF55729">
    <property type="entry name" value="Acyl-CoA N-acyltransferases (Nat)"/>
    <property type="match status" value="1"/>
</dbReference>
<reference evidence="6 7" key="1">
    <citation type="submission" date="2014-07" db="EMBL/GenBank/DDBJ databases">
        <title>Genome Sequence of Rhodococcus opacus Strain R7, a Biodegrader of Mono- and Polycyclic Aromatic Hydrocarbons.</title>
        <authorList>
            <person name="Di Gennaro P."/>
            <person name="Zampolli J."/>
            <person name="Presti I."/>
            <person name="Cappelletti M."/>
            <person name="D'Ursi P."/>
            <person name="Orro A."/>
            <person name="Mezzelani A."/>
            <person name="Milanesi L."/>
        </authorList>
    </citation>
    <scope>NUCLEOTIDE SEQUENCE [LARGE SCALE GENOMIC DNA]</scope>
    <source>
        <strain evidence="6 7">R7</strain>
    </source>
</reference>
<evidence type="ECO:0000256" key="2">
    <source>
        <dbReference type="ARBA" id="ARBA00022737"/>
    </source>
</evidence>
<dbReference type="Proteomes" id="UP000028488">
    <property type="component" value="Chromosome"/>
</dbReference>
<dbReference type="PANTHER" id="PTHR43617">
    <property type="entry name" value="L-AMINO ACID N-ACETYLTRANSFERASE"/>
    <property type="match status" value="1"/>
</dbReference>
<feature type="binding site" evidence="4">
    <location>
        <position position="183"/>
    </location>
    <ligand>
        <name>1D-myo-inositol 2-(L-cysteinylamino)-2-deoxy-alpha-D-glucopyranoside</name>
        <dbReference type="ChEBI" id="CHEBI:58887"/>
    </ligand>
</feature>
<feature type="binding site" evidence="4">
    <location>
        <position position="225"/>
    </location>
    <ligand>
        <name>1D-myo-inositol 2-(L-cysteinylamino)-2-deoxy-alpha-D-glucopyranoside</name>
        <dbReference type="ChEBI" id="CHEBI:58887"/>
    </ligand>
</feature>
<feature type="binding site" evidence="4">
    <location>
        <begin position="281"/>
        <end position="286"/>
    </location>
    <ligand>
        <name>acetyl-CoA</name>
        <dbReference type="ChEBI" id="CHEBI:57288"/>
        <label>2</label>
    </ligand>
</feature>
<protein>
    <recommendedName>
        <fullName evidence="4">Mycothiol acetyltransferase</fullName>
        <shortName evidence="4">MSH acetyltransferase</shortName>
        <ecNumber evidence="4">2.3.1.189</ecNumber>
    </recommendedName>
    <alternativeName>
        <fullName evidence="4">Mycothiol synthase</fullName>
    </alternativeName>
</protein>
<comment type="similarity">
    <text evidence="4">Belongs to the acetyltransferase family. MshD subfamily.</text>
</comment>
<evidence type="ECO:0000313" key="7">
    <source>
        <dbReference type="Proteomes" id="UP000028488"/>
    </source>
</evidence>
<evidence type="ECO:0000256" key="4">
    <source>
        <dbReference type="HAMAP-Rule" id="MF_01698"/>
    </source>
</evidence>
<feature type="domain" description="N-acetyltransferase" evidence="5">
    <location>
        <begin position="10"/>
        <end position="153"/>
    </location>
</feature>
<dbReference type="GO" id="GO:0010125">
    <property type="term" value="P:mycothiol biosynthetic process"/>
    <property type="evidence" value="ECO:0007669"/>
    <property type="project" value="UniProtKB-UniRule"/>
</dbReference>
<evidence type="ECO:0000256" key="1">
    <source>
        <dbReference type="ARBA" id="ARBA00022679"/>
    </source>
</evidence>
<dbReference type="Gene3D" id="3.40.630.30">
    <property type="match status" value="1"/>
</dbReference>
<sequence>MSASVQSWTDRLDGKQAADVSALLERATAADGTAPVSEQGVHAVSGAGSDGVRHLVETDADRIVGYAQLQPGHGDHPAMAELAVDPAARGRGIGGRLVTEVLSEGGPDTRVWAHGNLPAAQAVAQRLGLTGARELLQLRRPLAGAVLPELVVPEGISLRVYRGVEDDPEVLRVNAAAFAWHPEQGSWTEREMAERRAEAWFDPAGLFMAFAASDEQRLLGFHWTKVHPKQGDEPAIGEVYVVAIGPDAQGRGLGRLLTLAGLHYLRDRGLGAVLLYVEGDNASALHTYDRLGFERFHTDVAYARA</sequence>
<evidence type="ECO:0000313" key="6">
    <source>
        <dbReference type="EMBL" id="AII06206.1"/>
    </source>
</evidence>
<comment type="subunit">
    <text evidence="4">Monomer.</text>
</comment>
<dbReference type="PROSITE" id="PS51186">
    <property type="entry name" value="GNAT"/>
    <property type="match status" value="2"/>
</dbReference>
<comment type="caution">
    <text evidence="4">Lacks conserved residue(s) required for the propagation of feature annotation.</text>
</comment>
<dbReference type="GO" id="GO:0035447">
    <property type="term" value="F:mycothiol synthase activity"/>
    <property type="evidence" value="ECO:0007669"/>
    <property type="project" value="UniProtKB-UniRule"/>
</dbReference>
<keyword evidence="1 4" id="KW-0808">Transferase</keyword>
<comment type="function">
    <text evidence="4">Catalyzes the transfer of acetyl from acetyl-CoA to desacetylmycothiol (Cys-GlcN-Ins) to form mycothiol.</text>
</comment>
<dbReference type="InterPro" id="IPR017813">
    <property type="entry name" value="Mycothiol_AcTrfase"/>
</dbReference>
<keyword evidence="3 4" id="KW-0012">Acyltransferase</keyword>
<dbReference type="InterPro" id="IPR050276">
    <property type="entry name" value="MshD_Acetyltransferase"/>
</dbReference>
<evidence type="ECO:0000259" key="5">
    <source>
        <dbReference type="PROSITE" id="PS51186"/>
    </source>
</evidence>
<dbReference type="eggNOG" id="COG0456">
    <property type="taxonomic scope" value="Bacteria"/>
</dbReference>
<name>A0A076EKI0_RHOOP</name>
<feature type="binding site" evidence="4">
    <location>
        <begin position="82"/>
        <end position="84"/>
    </location>
    <ligand>
        <name>acetyl-CoA</name>
        <dbReference type="ChEBI" id="CHEBI:57288"/>
        <label>1</label>
    </ligand>
</feature>
<feature type="binding site" evidence="4">
    <location>
        <begin position="242"/>
        <end position="244"/>
    </location>
    <ligand>
        <name>acetyl-CoA</name>
        <dbReference type="ChEBI" id="CHEBI:57288"/>
        <label>2</label>
    </ligand>
</feature>
<feature type="domain" description="N-acetyltransferase" evidence="5">
    <location>
        <begin position="156"/>
        <end position="305"/>
    </location>
</feature>
<dbReference type="AlphaFoldDB" id="A0A076EKI0"/>
<dbReference type="PIRSF" id="PIRSF021524">
    <property type="entry name" value="MSH_acetyltransferase"/>
    <property type="match status" value="1"/>
</dbReference>
<feature type="binding site" evidence="4">
    <location>
        <position position="276"/>
    </location>
    <ligand>
        <name>1D-myo-inositol 2-(L-cysteinylamino)-2-deoxy-alpha-D-glucopyranoside</name>
        <dbReference type="ChEBI" id="CHEBI:58887"/>
    </ligand>
</feature>
<dbReference type="InterPro" id="IPR000182">
    <property type="entry name" value="GNAT_dom"/>
</dbReference>
<dbReference type="eggNOG" id="COG0454">
    <property type="taxonomic scope" value="Bacteria"/>
</dbReference>
<dbReference type="HAMAP" id="MF_01698">
    <property type="entry name" value="MshD"/>
    <property type="match status" value="1"/>
</dbReference>
<dbReference type="PANTHER" id="PTHR43617:SF31">
    <property type="entry name" value="MYCOTHIOL ACETYLTRANSFERASE"/>
    <property type="match status" value="1"/>
</dbReference>
<proteinExistence type="inferred from homology"/>
<evidence type="ECO:0000256" key="3">
    <source>
        <dbReference type="ARBA" id="ARBA00023315"/>
    </source>
</evidence>
<dbReference type="EC" id="2.3.1.189" evidence="4"/>
<dbReference type="NCBIfam" id="TIGR03448">
    <property type="entry name" value="mycothiol_MshD"/>
    <property type="match status" value="1"/>
</dbReference>
<dbReference type="CDD" id="cd04301">
    <property type="entry name" value="NAT_SF"/>
    <property type="match status" value="2"/>
</dbReference>
<feature type="binding site" evidence="4">
    <location>
        <position position="238"/>
    </location>
    <ligand>
        <name>1D-myo-inositol 2-(L-cysteinylamino)-2-deoxy-alpha-D-glucopyranoside</name>
        <dbReference type="ChEBI" id="CHEBI:58887"/>
    </ligand>
</feature>
<accession>A0A076EKI0</accession>
<dbReference type="Pfam" id="PF00583">
    <property type="entry name" value="Acetyltransf_1"/>
    <property type="match status" value="2"/>
</dbReference>
<dbReference type="EMBL" id="CP008947">
    <property type="protein sequence ID" value="AII06206.1"/>
    <property type="molecule type" value="Genomic_DNA"/>
</dbReference>
<feature type="binding site" evidence="4">
    <location>
        <position position="38"/>
    </location>
    <ligand>
        <name>1D-myo-inositol 2-(L-cysteinylamino)-2-deoxy-alpha-D-glucopyranoside</name>
        <dbReference type="ChEBI" id="CHEBI:58887"/>
    </ligand>
</feature>